<evidence type="ECO:0000256" key="6">
    <source>
        <dbReference type="ARBA" id="ARBA00023163"/>
    </source>
</evidence>
<evidence type="ECO:0000256" key="9">
    <source>
        <dbReference type="SAM" id="MobiDB-lite"/>
    </source>
</evidence>
<dbReference type="Gene3D" id="6.10.140.200">
    <property type="match status" value="1"/>
</dbReference>
<comment type="caution">
    <text evidence="10">The sequence shown here is derived from an EMBL/GenBank/DDBJ whole genome shotgun (WGS) entry which is preliminary data.</text>
</comment>
<evidence type="ECO:0000256" key="7">
    <source>
        <dbReference type="ARBA" id="ARBA00023242"/>
    </source>
</evidence>
<dbReference type="InterPro" id="IPR044888">
    <property type="entry name" value="Mediatior_Med7_sf"/>
</dbReference>
<dbReference type="AlphaFoldDB" id="A0A1Y1UIH8"/>
<dbReference type="Pfam" id="PF05983">
    <property type="entry name" value="Med7"/>
    <property type="match status" value="1"/>
</dbReference>
<evidence type="ECO:0000313" key="10">
    <source>
        <dbReference type="EMBL" id="ORX37357.1"/>
    </source>
</evidence>
<dbReference type="InterPro" id="IPR009244">
    <property type="entry name" value="Mediatior_Med7"/>
</dbReference>
<evidence type="ECO:0000256" key="3">
    <source>
        <dbReference type="ARBA" id="ARBA00020631"/>
    </source>
</evidence>
<dbReference type="PANTHER" id="PTHR21428:SF11">
    <property type="entry name" value="MEDIATOR OF RNA POLYMERASE II TRANSCRIPTION SUBUNIT 7"/>
    <property type="match status" value="1"/>
</dbReference>
<accession>A0A1Y1UIH8</accession>
<reference evidence="10 11" key="1">
    <citation type="submission" date="2017-03" db="EMBL/GenBank/DDBJ databases">
        <title>Widespread Adenine N6-methylation of Active Genes in Fungi.</title>
        <authorList>
            <consortium name="DOE Joint Genome Institute"/>
            <person name="Mondo S.J."/>
            <person name="Dannebaum R.O."/>
            <person name="Kuo R.C."/>
            <person name="Louie K.B."/>
            <person name="Bewick A.J."/>
            <person name="Labutti K."/>
            <person name="Haridas S."/>
            <person name="Kuo A."/>
            <person name="Salamov A."/>
            <person name="Ahrendt S.R."/>
            <person name="Lau R."/>
            <person name="Bowen B.P."/>
            <person name="Lipzen A."/>
            <person name="Sullivan W."/>
            <person name="Andreopoulos W.B."/>
            <person name="Clum A."/>
            <person name="Lindquist E."/>
            <person name="Daum C."/>
            <person name="Northen T.R."/>
            <person name="Ramamoorthy G."/>
            <person name="Schmitz R.J."/>
            <person name="Gryganskyi A."/>
            <person name="Culley D."/>
            <person name="Magnuson J."/>
            <person name="James T.Y."/>
            <person name="O'Malley M.A."/>
            <person name="Stajich J.E."/>
            <person name="Spatafora J.W."/>
            <person name="Visel A."/>
            <person name="Grigoriev I.V."/>
        </authorList>
    </citation>
    <scope>NUCLEOTIDE SEQUENCE [LARGE SCALE GENOMIC DNA]</scope>
    <source>
        <strain evidence="10 11">NRRL Y-17943</strain>
    </source>
</reference>
<sequence length="194" mass="22077">MLDPFLTTFVSTMADASELANTLFPPPPPFYKEFTDANLARYAELRGEPSGTSKNRASSPISADTPELRDLESKLERPRADWIVEEGRWMCFGQQYDVEPRIPSLEQIGLTRWIDPNEPPHTSLPPLLHSFLHTFLLLLDTLTNTARIPGELEEKGWQHEGDQYIQHMSNLAATMMVASNQLRDVQVRKTSRLN</sequence>
<keyword evidence="11" id="KW-1185">Reference proteome</keyword>
<feature type="compositionally biased region" description="Polar residues" evidence="9">
    <location>
        <begin position="50"/>
        <end position="62"/>
    </location>
</feature>
<keyword evidence="6 8" id="KW-0804">Transcription</keyword>
<comment type="subcellular location">
    <subcellularLocation>
        <location evidence="1 8">Nucleus</location>
    </subcellularLocation>
</comment>
<comment type="subunit">
    <text evidence="8">Component of the Mediator complex.</text>
</comment>
<dbReference type="SUPFAM" id="SSF140718">
    <property type="entry name" value="Mediator hinge subcomplex-like"/>
    <property type="match status" value="1"/>
</dbReference>
<dbReference type="RefSeq" id="XP_021871395.1">
    <property type="nucleotide sequence ID" value="XM_022012798.1"/>
</dbReference>
<dbReference type="PANTHER" id="PTHR21428">
    <property type="entry name" value="MEDIATOR OF RNA POLYMERASE II TRANSCRIPTION SUBUNIT 7"/>
    <property type="match status" value="1"/>
</dbReference>
<organism evidence="10 11">
    <name type="scientific">Kockovaella imperatae</name>
    <dbReference type="NCBI Taxonomy" id="4999"/>
    <lineage>
        <taxon>Eukaryota</taxon>
        <taxon>Fungi</taxon>
        <taxon>Dikarya</taxon>
        <taxon>Basidiomycota</taxon>
        <taxon>Agaricomycotina</taxon>
        <taxon>Tremellomycetes</taxon>
        <taxon>Tremellales</taxon>
        <taxon>Cuniculitremaceae</taxon>
        <taxon>Kockovaella</taxon>
    </lineage>
</organism>
<dbReference type="InParanoid" id="A0A1Y1UIH8"/>
<dbReference type="OrthoDB" id="10253553at2759"/>
<dbReference type="STRING" id="4999.A0A1Y1UIH8"/>
<keyword evidence="5 8" id="KW-0010">Activator</keyword>
<evidence type="ECO:0000256" key="2">
    <source>
        <dbReference type="ARBA" id="ARBA00009994"/>
    </source>
</evidence>
<dbReference type="GO" id="GO:0006357">
    <property type="term" value="P:regulation of transcription by RNA polymerase II"/>
    <property type="evidence" value="ECO:0007669"/>
    <property type="project" value="InterPro"/>
</dbReference>
<dbReference type="GO" id="GO:0016592">
    <property type="term" value="C:mediator complex"/>
    <property type="evidence" value="ECO:0007669"/>
    <property type="project" value="InterPro"/>
</dbReference>
<evidence type="ECO:0000256" key="1">
    <source>
        <dbReference type="ARBA" id="ARBA00004123"/>
    </source>
</evidence>
<evidence type="ECO:0000313" key="11">
    <source>
        <dbReference type="Proteomes" id="UP000193218"/>
    </source>
</evidence>
<gene>
    <name evidence="10" type="ORF">BD324DRAFT_444141</name>
</gene>
<keyword evidence="7 8" id="KW-0539">Nucleus</keyword>
<dbReference type="InterPro" id="IPR037212">
    <property type="entry name" value="Med7/Med21-like"/>
</dbReference>
<evidence type="ECO:0000256" key="4">
    <source>
        <dbReference type="ARBA" id="ARBA00023015"/>
    </source>
</evidence>
<dbReference type="EMBL" id="NBSH01000006">
    <property type="protein sequence ID" value="ORX37357.1"/>
    <property type="molecule type" value="Genomic_DNA"/>
</dbReference>
<evidence type="ECO:0000256" key="5">
    <source>
        <dbReference type="ARBA" id="ARBA00023159"/>
    </source>
</evidence>
<comment type="function">
    <text evidence="8">Component of the Mediator complex, a coactivator involved in the regulated transcription of nearly all RNA polymerase II-dependent genes. Mediator functions as a bridge to convey information from gene-specific regulatory proteins to the basal RNA polymerase II transcription machinery.</text>
</comment>
<protein>
    <recommendedName>
        <fullName evidence="3 8">Mediator of RNA polymerase II transcription subunit 7</fullName>
    </recommendedName>
</protein>
<dbReference type="GeneID" id="33554606"/>
<feature type="region of interest" description="Disordered" evidence="9">
    <location>
        <begin position="46"/>
        <end position="72"/>
    </location>
</feature>
<dbReference type="Proteomes" id="UP000193218">
    <property type="component" value="Unassembled WGS sequence"/>
</dbReference>
<dbReference type="Gene3D" id="6.10.140.1520">
    <property type="match status" value="1"/>
</dbReference>
<name>A0A1Y1UIH8_9TREE</name>
<proteinExistence type="inferred from homology"/>
<dbReference type="GO" id="GO:0003712">
    <property type="term" value="F:transcription coregulator activity"/>
    <property type="evidence" value="ECO:0007669"/>
    <property type="project" value="InterPro"/>
</dbReference>
<comment type="similarity">
    <text evidence="2 8">Belongs to the Mediator complex subunit 7 family.</text>
</comment>
<evidence type="ECO:0000256" key="8">
    <source>
        <dbReference type="RuleBase" id="RU364060"/>
    </source>
</evidence>
<keyword evidence="4 8" id="KW-0805">Transcription regulation</keyword>
<dbReference type="GO" id="GO:0070847">
    <property type="term" value="C:core mediator complex"/>
    <property type="evidence" value="ECO:0007669"/>
    <property type="project" value="TreeGrafter"/>
</dbReference>